<dbReference type="KEGG" id="ehx:EMIHUDRAFT_373631"/>
<dbReference type="GeneID" id="17274239"/>
<dbReference type="PaxDb" id="2903-EOD28692"/>
<dbReference type="HOGENOM" id="CLU_1891247_0_0_1"/>
<protein>
    <submittedName>
        <fullName evidence="2">Uncharacterized protein</fullName>
    </submittedName>
</protein>
<proteinExistence type="predicted"/>
<evidence type="ECO:0000313" key="3">
    <source>
        <dbReference type="Proteomes" id="UP000013827"/>
    </source>
</evidence>
<name>A0A0D3JYV7_EMIH1</name>
<dbReference type="EnsemblProtists" id="EOD28692">
    <property type="protein sequence ID" value="EOD28692"/>
    <property type="gene ID" value="EMIHUDRAFT_373631"/>
</dbReference>
<feature type="compositionally biased region" description="Gly residues" evidence="1">
    <location>
        <begin position="20"/>
        <end position="30"/>
    </location>
</feature>
<reference evidence="2" key="2">
    <citation type="submission" date="2024-10" db="UniProtKB">
        <authorList>
            <consortium name="EnsemblProtists"/>
        </authorList>
    </citation>
    <scope>IDENTIFICATION</scope>
</reference>
<evidence type="ECO:0000256" key="1">
    <source>
        <dbReference type="SAM" id="MobiDB-lite"/>
    </source>
</evidence>
<feature type="region of interest" description="Disordered" evidence="1">
    <location>
        <begin position="1"/>
        <end position="31"/>
    </location>
</feature>
<reference evidence="3" key="1">
    <citation type="journal article" date="2013" name="Nature">
        <title>Pan genome of the phytoplankton Emiliania underpins its global distribution.</title>
        <authorList>
            <person name="Read B.A."/>
            <person name="Kegel J."/>
            <person name="Klute M.J."/>
            <person name="Kuo A."/>
            <person name="Lefebvre S.C."/>
            <person name="Maumus F."/>
            <person name="Mayer C."/>
            <person name="Miller J."/>
            <person name="Monier A."/>
            <person name="Salamov A."/>
            <person name="Young J."/>
            <person name="Aguilar M."/>
            <person name="Claverie J.M."/>
            <person name="Frickenhaus S."/>
            <person name="Gonzalez K."/>
            <person name="Herman E.K."/>
            <person name="Lin Y.C."/>
            <person name="Napier J."/>
            <person name="Ogata H."/>
            <person name="Sarno A.F."/>
            <person name="Shmutz J."/>
            <person name="Schroeder D."/>
            <person name="de Vargas C."/>
            <person name="Verret F."/>
            <person name="von Dassow P."/>
            <person name="Valentin K."/>
            <person name="Van de Peer Y."/>
            <person name="Wheeler G."/>
            <person name="Dacks J.B."/>
            <person name="Delwiche C.F."/>
            <person name="Dyhrman S.T."/>
            <person name="Glockner G."/>
            <person name="John U."/>
            <person name="Richards T."/>
            <person name="Worden A.Z."/>
            <person name="Zhang X."/>
            <person name="Grigoriev I.V."/>
            <person name="Allen A.E."/>
            <person name="Bidle K."/>
            <person name="Borodovsky M."/>
            <person name="Bowler C."/>
            <person name="Brownlee C."/>
            <person name="Cock J.M."/>
            <person name="Elias M."/>
            <person name="Gladyshev V.N."/>
            <person name="Groth M."/>
            <person name="Guda C."/>
            <person name="Hadaegh A."/>
            <person name="Iglesias-Rodriguez M.D."/>
            <person name="Jenkins J."/>
            <person name="Jones B.M."/>
            <person name="Lawson T."/>
            <person name="Leese F."/>
            <person name="Lindquist E."/>
            <person name="Lobanov A."/>
            <person name="Lomsadze A."/>
            <person name="Malik S.B."/>
            <person name="Marsh M.E."/>
            <person name="Mackinder L."/>
            <person name="Mock T."/>
            <person name="Mueller-Roeber B."/>
            <person name="Pagarete A."/>
            <person name="Parker M."/>
            <person name="Probert I."/>
            <person name="Quesneville H."/>
            <person name="Raines C."/>
            <person name="Rensing S.A."/>
            <person name="Riano-Pachon D.M."/>
            <person name="Richier S."/>
            <person name="Rokitta S."/>
            <person name="Shiraiwa Y."/>
            <person name="Soanes D.M."/>
            <person name="van der Giezen M."/>
            <person name="Wahlund T.M."/>
            <person name="Williams B."/>
            <person name="Wilson W."/>
            <person name="Wolfe G."/>
            <person name="Wurch L.L."/>
        </authorList>
    </citation>
    <scope>NUCLEOTIDE SEQUENCE</scope>
</reference>
<keyword evidence="3" id="KW-1185">Reference proteome</keyword>
<dbReference type="AlphaFoldDB" id="A0A0D3JYV7"/>
<dbReference type="RefSeq" id="XP_005781121.1">
    <property type="nucleotide sequence ID" value="XM_005781064.1"/>
</dbReference>
<feature type="region of interest" description="Disordered" evidence="1">
    <location>
        <begin position="109"/>
        <end position="139"/>
    </location>
</feature>
<sequence length="139" mass="12893">MGSLTDGALPALAEPHEGGGVRVLAGGGGAAATFAPPEPAEAGGDGAVAPLIAAPLPASSPAMGGPLSGGGVVAATTAPLSFGGEPLQVASIDAPTDDNLFAEPVLTEPLSLNGGDSTGEPLQVASVVPLPPGAGGGDN</sequence>
<organism evidence="2 3">
    <name type="scientific">Emiliania huxleyi (strain CCMP1516)</name>
    <dbReference type="NCBI Taxonomy" id="280463"/>
    <lineage>
        <taxon>Eukaryota</taxon>
        <taxon>Haptista</taxon>
        <taxon>Haptophyta</taxon>
        <taxon>Prymnesiophyceae</taxon>
        <taxon>Isochrysidales</taxon>
        <taxon>Noelaerhabdaceae</taxon>
        <taxon>Emiliania</taxon>
    </lineage>
</organism>
<dbReference type="Proteomes" id="UP000013827">
    <property type="component" value="Unassembled WGS sequence"/>
</dbReference>
<accession>A0A0D3JYV7</accession>
<evidence type="ECO:0000313" key="2">
    <source>
        <dbReference type="EnsemblProtists" id="EOD28692"/>
    </source>
</evidence>